<gene>
    <name evidence="2" type="ORF">RAG0_15235</name>
</gene>
<feature type="region of interest" description="Disordered" evidence="1">
    <location>
        <begin position="1"/>
        <end position="38"/>
    </location>
</feature>
<accession>A0A1E1LK99</accession>
<protein>
    <submittedName>
        <fullName evidence="2">Uncharacterized protein</fullName>
    </submittedName>
</protein>
<proteinExistence type="predicted"/>
<evidence type="ECO:0000256" key="1">
    <source>
        <dbReference type="SAM" id="MobiDB-lite"/>
    </source>
</evidence>
<evidence type="ECO:0000313" key="3">
    <source>
        <dbReference type="Proteomes" id="UP000178912"/>
    </source>
</evidence>
<dbReference type="Proteomes" id="UP000178912">
    <property type="component" value="Unassembled WGS sequence"/>
</dbReference>
<organism evidence="2 3">
    <name type="scientific">Rhynchosporium agropyri</name>
    <dbReference type="NCBI Taxonomy" id="914238"/>
    <lineage>
        <taxon>Eukaryota</taxon>
        <taxon>Fungi</taxon>
        <taxon>Dikarya</taxon>
        <taxon>Ascomycota</taxon>
        <taxon>Pezizomycotina</taxon>
        <taxon>Leotiomycetes</taxon>
        <taxon>Helotiales</taxon>
        <taxon>Ploettnerulaceae</taxon>
        <taxon>Rhynchosporium</taxon>
    </lineage>
</organism>
<name>A0A1E1LK99_9HELO</name>
<sequence length="64" mass="7043">MVNPDLGHCGGNSMSKDLESGNANLPQPELEMPRSQPALADRIRTRDCVHYLNLRGSHGRARDS</sequence>
<dbReference type="EMBL" id="FJUX01000134">
    <property type="protein sequence ID" value="CZT10923.1"/>
    <property type="molecule type" value="Genomic_DNA"/>
</dbReference>
<keyword evidence="3" id="KW-1185">Reference proteome</keyword>
<reference evidence="3" key="1">
    <citation type="submission" date="2016-03" db="EMBL/GenBank/DDBJ databases">
        <authorList>
            <person name="Guldener U."/>
        </authorList>
    </citation>
    <scope>NUCLEOTIDE SEQUENCE [LARGE SCALE GENOMIC DNA]</scope>
    <source>
        <strain evidence="3">04CH-RAC-A.6.1</strain>
    </source>
</reference>
<evidence type="ECO:0000313" key="2">
    <source>
        <dbReference type="EMBL" id="CZT10923.1"/>
    </source>
</evidence>
<dbReference type="AlphaFoldDB" id="A0A1E1LK99"/>